<proteinExistence type="predicted"/>
<dbReference type="OrthoDB" id="991426at2759"/>
<dbReference type="EMBL" id="JAIQCV010000013">
    <property type="protein sequence ID" value="KAH1032183.1"/>
    <property type="molecule type" value="Genomic_DNA"/>
</dbReference>
<evidence type="ECO:0000313" key="1">
    <source>
        <dbReference type="EMBL" id="KAH1032183.1"/>
    </source>
</evidence>
<evidence type="ECO:0000313" key="2">
    <source>
        <dbReference type="Proteomes" id="UP000828251"/>
    </source>
</evidence>
<organism evidence="1 2">
    <name type="scientific">Gossypium stocksii</name>
    <dbReference type="NCBI Taxonomy" id="47602"/>
    <lineage>
        <taxon>Eukaryota</taxon>
        <taxon>Viridiplantae</taxon>
        <taxon>Streptophyta</taxon>
        <taxon>Embryophyta</taxon>
        <taxon>Tracheophyta</taxon>
        <taxon>Spermatophyta</taxon>
        <taxon>Magnoliopsida</taxon>
        <taxon>eudicotyledons</taxon>
        <taxon>Gunneridae</taxon>
        <taxon>Pentapetalae</taxon>
        <taxon>rosids</taxon>
        <taxon>malvids</taxon>
        <taxon>Malvales</taxon>
        <taxon>Malvaceae</taxon>
        <taxon>Malvoideae</taxon>
        <taxon>Gossypium</taxon>
    </lineage>
</organism>
<gene>
    <name evidence="1" type="ORF">J1N35_044357</name>
</gene>
<comment type="caution">
    <text evidence="1">The sequence shown here is derived from an EMBL/GenBank/DDBJ whole genome shotgun (WGS) entry which is preliminary data.</text>
</comment>
<dbReference type="Proteomes" id="UP000828251">
    <property type="component" value="Unassembled WGS sequence"/>
</dbReference>
<dbReference type="AlphaFoldDB" id="A0A9D3ZGA7"/>
<sequence length="122" mass="14112">MDFPWRVYTCRTSSTINSTYPHNPHHQSVREVDMKVMLRDVFNMHSHGLQSFPPEIIASDDCDIGGNTFTETGRSAHDQESNGETMNFYKLLNEKNEELYEGSKFSKLSFYIRLFHLKCLGG</sequence>
<accession>A0A9D3ZGA7</accession>
<name>A0A9D3ZGA7_9ROSI</name>
<reference evidence="1 2" key="1">
    <citation type="journal article" date="2021" name="Plant Biotechnol. J.">
        <title>Multi-omics assisted identification of the key and species-specific regulatory components of drought-tolerant mechanisms in Gossypium stocksii.</title>
        <authorList>
            <person name="Yu D."/>
            <person name="Ke L."/>
            <person name="Zhang D."/>
            <person name="Wu Y."/>
            <person name="Sun Y."/>
            <person name="Mei J."/>
            <person name="Sun J."/>
            <person name="Sun Y."/>
        </authorList>
    </citation>
    <scope>NUCLEOTIDE SEQUENCE [LARGE SCALE GENOMIC DNA]</scope>
    <source>
        <strain evidence="2">cv. E1</strain>
        <tissue evidence="1">Leaf</tissue>
    </source>
</reference>
<keyword evidence="2" id="KW-1185">Reference proteome</keyword>
<protein>
    <submittedName>
        <fullName evidence="1">Uncharacterized protein</fullName>
    </submittedName>
</protein>